<gene>
    <name evidence="3" type="ORF">H2200_006410</name>
</gene>
<protein>
    <recommendedName>
        <fullName evidence="5">Biogenesis of lysosome-related organelles complex 1 subunit 1</fullName>
    </recommendedName>
</protein>
<feature type="coiled-coil region" evidence="1">
    <location>
        <begin position="48"/>
        <end position="113"/>
    </location>
</feature>
<sequence length="136" mass="14748">MSTAASITSDPLRPEASSAQRTKEAKDAFTASLNSVGASIDAELQARAKNIHANAKALTKQEDDLRKETKSLAKENDSLQKLLDKTKKDMKGLDDLDDLMANLDADMAMIEETLRLAEEGDDEQATEPAPDTASKR</sequence>
<reference evidence="3" key="1">
    <citation type="submission" date="2022-10" db="EMBL/GenBank/DDBJ databases">
        <title>Culturing micro-colonial fungi from biological soil crusts in the Mojave desert and describing Neophaeococcomyces mojavensis, and introducing the new genera and species Taxawa tesnikishii.</title>
        <authorList>
            <person name="Kurbessoian T."/>
            <person name="Stajich J.E."/>
        </authorList>
    </citation>
    <scope>NUCLEOTIDE SEQUENCE</scope>
    <source>
        <strain evidence="3">TK_41</strain>
    </source>
</reference>
<dbReference type="Proteomes" id="UP001172673">
    <property type="component" value="Unassembled WGS sequence"/>
</dbReference>
<keyword evidence="1" id="KW-0175">Coiled coil</keyword>
<proteinExistence type="predicted"/>
<comment type="caution">
    <text evidence="3">The sequence shown here is derived from an EMBL/GenBank/DDBJ whole genome shotgun (WGS) entry which is preliminary data.</text>
</comment>
<evidence type="ECO:0000256" key="2">
    <source>
        <dbReference type="SAM" id="MobiDB-lite"/>
    </source>
</evidence>
<feature type="region of interest" description="Disordered" evidence="2">
    <location>
        <begin position="1"/>
        <end position="25"/>
    </location>
</feature>
<name>A0AA39CHU8_9EURO</name>
<feature type="region of interest" description="Disordered" evidence="2">
    <location>
        <begin position="116"/>
        <end position="136"/>
    </location>
</feature>
<evidence type="ECO:0008006" key="5">
    <source>
        <dbReference type="Google" id="ProtNLM"/>
    </source>
</evidence>
<dbReference type="AlphaFoldDB" id="A0AA39CHU8"/>
<evidence type="ECO:0000313" key="3">
    <source>
        <dbReference type="EMBL" id="KAJ9608639.1"/>
    </source>
</evidence>
<dbReference type="Pfam" id="PF06320">
    <property type="entry name" value="GCN5L1"/>
    <property type="match status" value="1"/>
</dbReference>
<accession>A0AA39CHU8</accession>
<keyword evidence="4" id="KW-1185">Reference proteome</keyword>
<dbReference type="EMBL" id="JAPDRK010000009">
    <property type="protein sequence ID" value="KAJ9608639.1"/>
    <property type="molecule type" value="Genomic_DNA"/>
</dbReference>
<organism evidence="3 4">
    <name type="scientific">Cladophialophora chaetospira</name>
    <dbReference type="NCBI Taxonomy" id="386627"/>
    <lineage>
        <taxon>Eukaryota</taxon>
        <taxon>Fungi</taxon>
        <taxon>Dikarya</taxon>
        <taxon>Ascomycota</taxon>
        <taxon>Pezizomycotina</taxon>
        <taxon>Eurotiomycetes</taxon>
        <taxon>Chaetothyriomycetidae</taxon>
        <taxon>Chaetothyriales</taxon>
        <taxon>Herpotrichiellaceae</taxon>
        <taxon>Cladophialophora</taxon>
    </lineage>
</organism>
<evidence type="ECO:0000256" key="1">
    <source>
        <dbReference type="SAM" id="Coils"/>
    </source>
</evidence>
<evidence type="ECO:0000313" key="4">
    <source>
        <dbReference type="Proteomes" id="UP001172673"/>
    </source>
</evidence>